<proteinExistence type="inferred from homology"/>
<gene>
    <name evidence="6" type="primary">LOC117565695</name>
</gene>
<dbReference type="RefSeq" id="XP_034100822.2">
    <property type="nucleotide sequence ID" value="XM_034244931.2"/>
</dbReference>
<feature type="domain" description="SUZ" evidence="4">
    <location>
        <begin position="114"/>
        <end position="188"/>
    </location>
</feature>
<evidence type="ECO:0000313" key="5">
    <source>
        <dbReference type="Proteomes" id="UP000515160"/>
    </source>
</evidence>
<feature type="compositionally biased region" description="Polar residues" evidence="3">
    <location>
        <begin position="258"/>
        <end position="268"/>
    </location>
</feature>
<name>A0A6P8XSF0_DROAB</name>
<comment type="similarity">
    <text evidence="1">Belongs to the SZRD1 family.</text>
</comment>
<feature type="compositionally biased region" description="Basic and acidic residues" evidence="3">
    <location>
        <begin position="149"/>
        <end position="158"/>
    </location>
</feature>
<protein>
    <recommendedName>
        <fullName evidence="2">SUZ RNA-binding domain-containing</fullName>
    </recommendedName>
</protein>
<feature type="compositionally biased region" description="Polar residues" evidence="3">
    <location>
        <begin position="197"/>
        <end position="219"/>
    </location>
</feature>
<dbReference type="InterPro" id="IPR039228">
    <property type="entry name" value="SZRD1"/>
</dbReference>
<dbReference type="InterPro" id="IPR024771">
    <property type="entry name" value="SUZ"/>
</dbReference>
<dbReference type="InterPro" id="IPR024642">
    <property type="entry name" value="SUZ-C"/>
</dbReference>
<keyword evidence="5" id="KW-1185">Reference proteome</keyword>
<dbReference type="OrthoDB" id="5373615at2759"/>
<dbReference type="PANTHER" id="PTHR31796:SF2">
    <property type="entry name" value="SUZ DOMAIN-CONTAINING PROTEIN 1"/>
    <property type="match status" value="1"/>
</dbReference>
<evidence type="ECO:0000259" key="4">
    <source>
        <dbReference type="PROSITE" id="PS51673"/>
    </source>
</evidence>
<dbReference type="PANTHER" id="PTHR31796">
    <property type="entry name" value="SUZ DOMAIN-CONTAINING PROTEIN 1"/>
    <property type="match status" value="1"/>
</dbReference>
<dbReference type="GeneID" id="117565695"/>
<evidence type="ECO:0000256" key="2">
    <source>
        <dbReference type="ARBA" id="ARBA00044802"/>
    </source>
</evidence>
<evidence type="ECO:0000256" key="3">
    <source>
        <dbReference type="SAM" id="MobiDB-lite"/>
    </source>
</evidence>
<sequence>MSNGDDVLDNWEELDEAGLCMTLQTKLQTANNDDVDSRSSSNNKPIKPATSTILVEKNTKMKVLQRPQSLQESSVPTAASATAAPKQIMIAKKPAAPTATATAASTGQTDGDVNAPVMMVLHKSASEYDAANYANPINNQTVKILRRPAQAEERRDANGMRPKQPIKTLQQREQEYAQARLRILGSAKNPEDDKPATPTTPVSNASTAPVNSTPWQAESTPYAANFNNNNNNNNNSSNGPGPGAAAGAAVGPAAGMHRSSSAPKMSQSATPMYNYNNYYQAPPPPQQQHTPAMSYIYSAPIFQHQRMPPYGAGQAAAAAAGAAPTPNPQQSWSPVVGGSVSAALLRQQSMHSPALHHQQHQQQQQHHQQQQQPATAPPQYAHPYNDNVLRLPRGPCPNGTIGFQMRR</sequence>
<feature type="region of interest" description="Disordered" evidence="3">
    <location>
        <begin position="30"/>
        <end position="50"/>
    </location>
</feature>
<reference evidence="6" key="1">
    <citation type="submission" date="2025-08" db="UniProtKB">
        <authorList>
            <consortium name="RefSeq"/>
        </authorList>
    </citation>
    <scope>IDENTIFICATION</scope>
    <source>
        <strain evidence="6">15112-1751.03</strain>
        <tissue evidence="6">Whole Adult</tissue>
    </source>
</reference>
<dbReference type="Pfam" id="PF12901">
    <property type="entry name" value="SUZ-C"/>
    <property type="match status" value="1"/>
</dbReference>
<dbReference type="Proteomes" id="UP000515160">
    <property type="component" value="Chromosome 2L"/>
</dbReference>
<accession>A0A6P8XSF0</accession>
<dbReference type="AlphaFoldDB" id="A0A6P8XSF0"/>
<organism evidence="5 6">
    <name type="scientific">Drosophila albomicans</name>
    <name type="common">Fruit fly</name>
    <dbReference type="NCBI Taxonomy" id="7291"/>
    <lineage>
        <taxon>Eukaryota</taxon>
        <taxon>Metazoa</taxon>
        <taxon>Ecdysozoa</taxon>
        <taxon>Arthropoda</taxon>
        <taxon>Hexapoda</taxon>
        <taxon>Insecta</taxon>
        <taxon>Pterygota</taxon>
        <taxon>Neoptera</taxon>
        <taxon>Endopterygota</taxon>
        <taxon>Diptera</taxon>
        <taxon>Brachycera</taxon>
        <taxon>Muscomorpha</taxon>
        <taxon>Ephydroidea</taxon>
        <taxon>Drosophilidae</taxon>
        <taxon>Drosophila</taxon>
    </lineage>
</organism>
<dbReference type="PROSITE" id="PS51673">
    <property type="entry name" value="SUZ"/>
    <property type="match status" value="1"/>
</dbReference>
<feature type="region of interest" description="Disordered" evidence="3">
    <location>
        <begin position="185"/>
        <end position="268"/>
    </location>
</feature>
<feature type="region of interest" description="Disordered" evidence="3">
    <location>
        <begin position="350"/>
        <end position="407"/>
    </location>
</feature>
<feature type="compositionally biased region" description="Low complexity" evidence="3">
    <location>
        <begin position="223"/>
        <end position="255"/>
    </location>
</feature>
<feature type="compositionally biased region" description="Low complexity" evidence="3">
    <location>
        <begin position="360"/>
        <end position="372"/>
    </location>
</feature>
<evidence type="ECO:0000256" key="1">
    <source>
        <dbReference type="ARBA" id="ARBA00007124"/>
    </source>
</evidence>
<dbReference type="Pfam" id="PF12752">
    <property type="entry name" value="SUZ"/>
    <property type="match status" value="1"/>
</dbReference>
<feature type="region of interest" description="Disordered" evidence="3">
    <location>
        <begin position="149"/>
        <end position="169"/>
    </location>
</feature>
<evidence type="ECO:0000313" key="6">
    <source>
        <dbReference type="RefSeq" id="XP_034100822.2"/>
    </source>
</evidence>